<dbReference type="PRINTS" id="PR01071">
    <property type="entry name" value="ACOABIOTINCC"/>
</dbReference>
<dbReference type="PANTHER" id="PTHR45266">
    <property type="entry name" value="OXALOACETATE DECARBOXYLASE ALPHA CHAIN"/>
    <property type="match status" value="1"/>
</dbReference>
<dbReference type="PATRIC" id="fig|1122219.3.peg.3296"/>
<dbReference type="InterPro" id="IPR001249">
    <property type="entry name" value="AcCoA_biotinCC"/>
</dbReference>
<dbReference type="InterPro" id="IPR001882">
    <property type="entry name" value="Biotin_BS"/>
</dbReference>
<protein>
    <recommendedName>
        <fullName evidence="2 8">Biotin carboxyl carrier protein of acetyl-CoA carboxylase</fullName>
    </recommendedName>
</protein>
<dbReference type="UniPathway" id="UPA00094"/>
<dbReference type="SUPFAM" id="SSF51230">
    <property type="entry name" value="Single hybrid motif"/>
    <property type="match status" value="1"/>
</dbReference>
<dbReference type="PROSITE" id="PS50968">
    <property type="entry name" value="BIOTINYL_LIPOYL"/>
    <property type="match status" value="1"/>
</dbReference>
<evidence type="ECO:0000256" key="5">
    <source>
        <dbReference type="ARBA" id="ARBA00023098"/>
    </source>
</evidence>
<keyword evidence="6 8" id="KW-0275">Fatty acid biosynthesis</keyword>
<sequence length="137" mass="14814">MNIKEIEALMQVFEKSSLTDLKIKDKDFSVELSRSGMTSPPAVMIPSAAEGIVPAAEESDVITAPMVGTFYIAANPESKPFVKVGDKVTADTTVCVLEAMKVFTEVPADIAGIITEVLVSDGDFVEFRQPLFKVKSR</sequence>
<gene>
    <name evidence="10" type="ORF">AB840_04320</name>
</gene>
<comment type="caution">
    <text evidence="10">The sequence shown here is derived from an EMBL/GenBank/DDBJ whole genome shotgun (WGS) entry which is preliminary data.</text>
</comment>
<evidence type="ECO:0000256" key="2">
    <source>
        <dbReference type="ARBA" id="ARBA00017562"/>
    </source>
</evidence>
<organism evidence="10 11">
    <name type="scientific">Megasphaera cerevisiae DSM 20462</name>
    <dbReference type="NCBI Taxonomy" id="1122219"/>
    <lineage>
        <taxon>Bacteria</taxon>
        <taxon>Bacillati</taxon>
        <taxon>Bacillota</taxon>
        <taxon>Negativicutes</taxon>
        <taxon>Veillonellales</taxon>
        <taxon>Veillonellaceae</taxon>
        <taxon>Megasphaera</taxon>
    </lineage>
</organism>
<keyword evidence="11" id="KW-1185">Reference proteome</keyword>
<name>A0A0J6ZQ97_9FIRM</name>
<dbReference type="Pfam" id="PF00364">
    <property type="entry name" value="Biotin_lipoyl"/>
    <property type="match status" value="1"/>
</dbReference>
<evidence type="ECO:0000256" key="7">
    <source>
        <dbReference type="ARBA" id="ARBA00023267"/>
    </source>
</evidence>
<dbReference type="FunCoup" id="A0A0J6ZQ97">
    <property type="interactions" value="201"/>
</dbReference>
<dbReference type="RefSeq" id="WP_053078138.1">
    <property type="nucleotide sequence ID" value="NZ_FUXD01000004.1"/>
</dbReference>
<dbReference type="OrthoDB" id="9811735at2"/>
<keyword evidence="5 8" id="KW-0443">Lipid metabolism</keyword>
<evidence type="ECO:0000313" key="10">
    <source>
        <dbReference type="EMBL" id="KMO87111.1"/>
    </source>
</evidence>
<dbReference type="InterPro" id="IPR011053">
    <property type="entry name" value="Single_hybrid_motif"/>
</dbReference>
<keyword evidence="7 8" id="KW-0092">Biotin</keyword>
<evidence type="ECO:0000256" key="8">
    <source>
        <dbReference type="RuleBase" id="RU364072"/>
    </source>
</evidence>
<keyword evidence="3 8" id="KW-0444">Lipid biosynthesis</keyword>
<dbReference type="PROSITE" id="PS00188">
    <property type="entry name" value="BIOTIN"/>
    <property type="match status" value="1"/>
</dbReference>
<evidence type="ECO:0000256" key="4">
    <source>
        <dbReference type="ARBA" id="ARBA00022832"/>
    </source>
</evidence>
<dbReference type="InParanoid" id="A0A0J6ZQ97"/>
<accession>A0A0J6ZQ97</accession>
<dbReference type="Proteomes" id="UP000036503">
    <property type="component" value="Unassembled WGS sequence"/>
</dbReference>
<dbReference type="GO" id="GO:0003989">
    <property type="term" value="F:acetyl-CoA carboxylase activity"/>
    <property type="evidence" value="ECO:0007669"/>
    <property type="project" value="InterPro"/>
</dbReference>
<dbReference type="Gene3D" id="2.40.50.100">
    <property type="match status" value="1"/>
</dbReference>
<dbReference type="PANTHER" id="PTHR45266:SF3">
    <property type="entry name" value="OXALOACETATE DECARBOXYLASE ALPHA CHAIN"/>
    <property type="match status" value="1"/>
</dbReference>
<evidence type="ECO:0000313" key="11">
    <source>
        <dbReference type="Proteomes" id="UP000036503"/>
    </source>
</evidence>
<evidence type="ECO:0000256" key="6">
    <source>
        <dbReference type="ARBA" id="ARBA00023160"/>
    </source>
</evidence>
<dbReference type="InterPro" id="IPR050709">
    <property type="entry name" value="Biotin_Carboxyl_Carrier/Decarb"/>
</dbReference>
<dbReference type="CDD" id="cd06850">
    <property type="entry name" value="biotinyl_domain"/>
    <property type="match status" value="1"/>
</dbReference>
<keyword evidence="4 8" id="KW-0276">Fatty acid metabolism</keyword>
<feature type="domain" description="Lipoyl-binding" evidence="9">
    <location>
        <begin position="59"/>
        <end position="135"/>
    </location>
</feature>
<dbReference type="GO" id="GO:0006633">
    <property type="term" value="P:fatty acid biosynthetic process"/>
    <property type="evidence" value="ECO:0007669"/>
    <property type="project" value="UniProtKB-UniPathway"/>
</dbReference>
<evidence type="ECO:0000256" key="1">
    <source>
        <dbReference type="ARBA" id="ARBA00005194"/>
    </source>
</evidence>
<comment type="pathway">
    <text evidence="1 8">Lipid metabolism; fatty acid biosynthesis.</text>
</comment>
<dbReference type="AlphaFoldDB" id="A0A0J6ZQ97"/>
<dbReference type="EMBL" id="LEKT01000009">
    <property type="protein sequence ID" value="KMO87111.1"/>
    <property type="molecule type" value="Genomic_DNA"/>
</dbReference>
<comment type="function">
    <text evidence="8">This protein is a component of the acetyl coenzyme A carboxylase complex; first, biotin carboxylase catalyzes the carboxylation of the carrier protein and then the transcarboxylase transfers the carboxyl group to form malonyl-CoA.</text>
</comment>
<dbReference type="STRING" id="39029.BSR42_10760"/>
<dbReference type="InterPro" id="IPR000089">
    <property type="entry name" value="Biotin_lipoyl"/>
</dbReference>
<dbReference type="GO" id="GO:0009317">
    <property type="term" value="C:acetyl-CoA carboxylase complex"/>
    <property type="evidence" value="ECO:0007669"/>
    <property type="project" value="InterPro"/>
</dbReference>
<reference evidence="10 11" key="1">
    <citation type="submission" date="2015-06" db="EMBL/GenBank/DDBJ databases">
        <title>Draft genome sequence of beer spoilage bacterium Megasphaera cerevisiae type strain 20462.</title>
        <authorList>
            <person name="Kutumbaka K."/>
            <person name="Pasmowitz J."/>
            <person name="Mategko J."/>
            <person name="Reyes D."/>
            <person name="Friedrich A."/>
            <person name="Han S."/>
            <person name="Martens-Habbena W."/>
            <person name="Neal-McKinney J."/>
            <person name="Janagama H.K."/>
            <person name="Nadala C."/>
            <person name="Samadpour M."/>
        </authorList>
    </citation>
    <scope>NUCLEOTIDE SEQUENCE [LARGE SCALE GENOMIC DNA]</scope>
    <source>
        <strain evidence="10 11">DSM 20462</strain>
    </source>
</reference>
<evidence type="ECO:0000256" key="3">
    <source>
        <dbReference type="ARBA" id="ARBA00022516"/>
    </source>
</evidence>
<evidence type="ECO:0000259" key="9">
    <source>
        <dbReference type="PROSITE" id="PS50968"/>
    </source>
</evidence>
<proteinExistence type="predicted"/>